<protein>
    <recommendedName>
        <fullName evidence="3">Phage protein</fullName>
    </recommendedName>
</protein>
<accession>A0A5E7VAP4</accession>
<organism evidence="1 2">
    <name type="scientific">Pseudomonas fluorescens</name>
    <dbReference type="NCBI Taxonomy" id="294"/>
    <lineage>
        <taxon>Bacteria</taxon>
        <taxon>Pseudomonadati</taxon>
        <taxon>Pseudomonadota</taxon>
        <taxon>Gammaproteobacteria</taxon>
        <taxon>Pseudomonadales</taxon>
        <taxon>Pseudomonadaceae</taxon>
        <taxon>Pseudomonas</taxon>
    </lineage>
</organism>
<gene>
    <name evidence="1" type="ORF">PS941_04896</name>
</gene>
<dbReference type="RefSeq" id="WP_150694437.1">
    <property type="nucleotide sequence ID" value="NZ_CABVJC010000010.1"/>
</dbReference>
<dbReference type="OrthoDB" id="259608at2"/>
<dbReference type="Proteomes" id="UP000326452">
    <property type="component" value="Unassembled WGS sequence"/>
</dbReference>
<evidence type="ECO:0008006" key="3">
    <source>
        <dbReference type="Google" id="ProtNLM"/>
    </source>
</evidence>
<dbReference type="EMBL" id="CABVJC010000010">
    <property type="protein sequence ID" value="VVQ19933.1"/>
    <property type="molecule type" value="Genomic_DNA"/>
</dbReference>
<evidence type="ECO:0000313" key="1">
    <source>
        <dbReference type="EMBL" id="VVQ19933.1"/>
    </source>
</evidence>
<proteinExistence type="predicted"/>
<evidence type="ECO:0000313" key="2">
    <source>
        <dbReference type="Proteomes" id="UP000326452"/>
    </source>
</evidence>
<dbReference type="AlphaFoldDB" id="A0A5E7VAP4"/>
<reference evidence="1 2" key="1">
    <citation type="submission" date="2019-09" db="EMBL/GenBank/DDBJ databases">
        <authorList>
            <person name="Chandra G."/>
            <person name="Truman W A."/>
        </authorList>
    </citation>
    <scope>NUCLEOTIDE SEQUENCE [LARGE SCALE GENOMIC DNA]</scope>
    <source>
        <strain evidence="1">PS941</strain>
    </source>
</reference>
<sequence length="273" mass="28806">MASLTDVVKQVASQISGICYPGGTGQPSIAGIPLRIYPGWPVPNELEADLQAGKAHISIYPHGKDAKTSRYLGRTWIQLTAPVHTVVMSVAGAVVTLSGTVSKQNLLINLNGTHYVYAMQANDTLTTAATGLASLIPGASSAGPVITLTGAHSVFARVGGFGSAYMETKRQEQPVMISIWANTPEARDAVASPIDSALSDSNSINFTDGSFGIIRSSGSLMSDQLQKSDLYRIDLFYTIDYATTQTQQPAEVIAPVLNIVNAQSGQPIKTLNP</sequence>
<name>A0A5E7VAP4_PSEFL</name>